<dbReference type="OrthoDB" id="45037at2"/>
<dbReference type="GO" id="GO:0005886">
    <property type="term" value="C:plasma membrane"/>
    <property type="evidence" value="ECO:0007669"/>
    <property type="project" value="UniProtKB-SubCell"/>
</dbReference>
<dbReference type="GO" id="GO:0022857">
    <property type="term" value="F:transmembrane transporter activity"/>
    <property type="evidence" value="ECO:0007669"/>
    <property type="project" value="InterPro"/>
</dbReference>
<evidence type="ECO:0000256" key="4">
    <source>
        <dbReference type="ARBA" id="ARBA00022989"/>
    </source>
</evidence>
<evidence type="ECO:0000256" key="5">
    <source>
        <dbReference type="ARBA" id="ARBA00023136"/>
    </source>
</evidence>
<feature type="transmembrane region" description="Helical" evidence="6">
    <location>
        <begin position="58"/>
        <end position="79"/>
    </location>
</feature>
<feature type="transmembrane region" description="Helical" evidence="6">
    <location>
        <begin position="323"/>
        <end position="339"/>
    </location>
</feature>
<keyword evidence="3 6" id="KW-0812">Transmembrane</keyword>
<dbReference type="PANTHER" id="PTHR47089:SF1">
    <property type="entry name" value="GUANOSINE ABC TRANSPORTER PERMEASE PROTEIN NUPP"/>
    <property type="match status" value="1"/>
</dbReference>
<dbReference type="InterPro" id="IPR001851">
    <property type="entry name" value="ABC_transp_permease"/>
</dbReference>
<feature type="transmembrane region" description="Helical" evidence="6">
    <location>
        <begin position="91"/>
        <end position="109"/>
    </location>
</feature>
<organism evidence="7 8">
    <name type="scientific">Thermoclostridium stercorarium subsp. thermolacticum DSM 2910</name>
    <dbReference type="NCBI Taxonomy" id="1121336"/>
    <lineage>
        <taxon>Bacteria</taxon>
        <taxon>Bacillati</taxon>
        <taxon>Bacillota</taxon>
        <taxon>Clostridia</taxon>
        <taxon>Eubacteriales</taxon>
        <taxon>Oscillospiraceae</taxon>
        <taxon>Thermoclostridium</taxon>
    </lineage>
</organism>
<evidence type="ECO:0000256" key="6">
    <source>
        <dbReference type="SAM" id="Phobius"/>
    </source>
</evidence>
<feature type="transmembrane region" description="Helical" evidence="6">
    <location>
        <begin position="145"/>
        <end position="164"/>
    </location>
</feature>
<name>A0A1B1YDT1_THEST</name>
<evidence type="ECO:0000313" key="8">
    <source>
        <dbReference type="Proteomes" id="UP000092971"/>
    </source>
</evidence>
<dbReference type="PANTHER" id="PTHR47089">
    <property type="entry name" value="ABC TRANSPORTER, PERMEASE PROTEIN"/>
    <property type="match status" value="1"/>
</dbReference>
<keyword evidence="4 6" id="KW-1133">Transmembrane helix</keyword>
<evidence type="ECO:0000256" key="1">
    <source>
        <dbReference type="ARBA" id="ARBA00004651"/>
    </source>
</evidence>
<keyword evidence="2" id="KW-1003">Cell membrane</keyword>
<dbReference type="AlphaFoldDB" id="A0A1B1YDT1"/>
<feature type="transmembrane region" description="Helical" evidence="6">
    <location>
        <begin position="267"/>
        <end position="286"/>
    </location>
</feature>
<protein>
    <submittedName>
        <fullName evidence="7">Branched-chain amino acid ABC transporter permease</fullName>
    </submittedName>
</protein>
<evidence type="ECO:0000313" key="7">
    <source>
        <dbReference type="EMBL" id="ANW98926.1"/>
    </source>
</evidence>
<dbReference type="EMBL" id="CP014672">
    <property type="protein sequence ID" value="ANW98926.1"/>
    <property type="molecule type" value="Genomic_DNA"/>
</dbReference>
<evidence type="ECO:0000256" key="3">
    <source>
        <dbReference type="ARBA" id="ARBA00022692"/>
    </source>
</evidence>
<evidence type="ECO:0000256" key="2">
    <source>
        <dbReference type="ARBA" id="ARBA00022475"/>
    </source>
</evidence>
<dbReference type="RefSeq" id="WP_015359261.1">
    <property type="nucleotide sequence ID" value="NZ_CP014672.1"/>
</dbReference>
<gene>
    <name evidence="7" type="ORF">CSTERTH_07775</name>
</gene>
<feature type="transmembrane region" description="Helical" evidence="6">
    <location>
        <begin position="191"/>
        <end position="211"/>
    </location>
</feature>
<sequence length="356" mass="38792">MQIVKREGTSVKQVIIIRLIAIMAAIVVSGIFIVFLGYNPVQVYSNIISGALGSKIRLKATLLEMCPLVITSLGILVAFKMKFWNIGGEGQILMGAFAATYVALFVDWLPKPLVLPVMFIVGFLTGGLWGVIPAFFKARFGANETIMTLMLNYIATQWVTYLQYGPWRDPSLKGFAKIANFPDYALLPKLFGIHIGFYISLALVAIITWFLRKTKRGFEIAVVGESVSTARYAGMDISRIIIATMLLSGGLCGITGVIQAAGVNKTLTMNVSSGYGFTAVITTYLSGLSAPRVLVVSFLFAILLQGGSYIQSALQIPQAAADVLQGMILFCALGSEFFVRYKIRFNRKNSVSSEVK</sequence>
<dbReference type="CDD" id="cd06580">
    <property type="entry name" value="TM_PBP1_transp_TpRbsC_like"/>
    <property type="match status" value="1"/>
</dbReference>
<feature type="transmembrane region" description="Helical" evidence="6">
    <location>
        <begin position="115"/>
        <end position="136"/>
    </location>
</feature>
<dbReference type="Pfam" id="PF02653">
    <property type="entry name" value="BPD_transp_2"/>
    <property type="match status" value="1"/>
</dbReference>
<proteinExistence type="predicted"/>
<accession>A0A1B1YDT1</accession>
<dbReference type="Proteomes" id="UP000092971">
    <property type="component" value="Chromosome"/>
</dbReference>
<feature type="transmembrane region" description="Helical" evidence="6">
    <location>
        <begin position="293"/>
        <end position="311"/>
    </location>
</feature>
<keyword evidence="5 6" id="KW-0472">Membrane</keyword>
<comment type="subcellular location">
    <subcellularLocation>
        <location evidence="1">Cell membrane</location>
        <topology evidence="1">Multi-pass membrane protein</topology>
    </subcellularLocation>
</comment>
<reference evidence="7 8" key="1">
    <citation type="submission" date="2016-02" db="EMBL/GenBank/DDBJ databases">
        <title>Comparison of Clostridium stercorarium subspecies using comparative genomics and transcriptomics.</title>
        <authorList>
            <person name="Schellenberg J."/>
            <person name="Thallinger G."/>
            <person name="Levin D.B."/>
            <person name="Zhang X."/>
            <person name="Alvare G."/>
            <person name="Fristensky B."/>
            <person name="Sparling R."/>
        </authorList>
    </citation>
    <scope>NUCLEOTIDE SEQUENCE [LARGE SCALE GENOMIC DNA]</scope>
    <source>
        <strain evidence="7 8">DSM 2910</strain>
    </source>
</reference>
<feature type="transmembrane region" description="Helical" evidence="6">
    <location>
        <begin position="15"/>
        <end position="38"/>
    </location>
</feature>
<feature type="transmembrane region" description="Helical" evidence="6">
    <location>
        <begin position="240"/>
        <end position="261"/>
    </location>
</feature>